<dbReference type="GO" id="GO:0001913">
    <property type="term" value="P:T cell mediated cytotoxicity"/>
    <property type="evidence" value="ECO:0007669"/>
    <property type="project" value="TreeGrafter"/>
</dbReference>
<dbReference type="GO" id="GO:0051607">
    <property type="term" value="P:defense response to virus"/>
    <property type="evidence" value="ECO:0007669"/>
    <property type="project" value="TreeGrafter"/>
</dbReference>
<feature type="signal peptide" evidence="1">
    <location>
        <begin position="1"/>
        <end position="26"/>
    </location>
</feature>
<evidence type="ECO:0000256" key="1">
    <source>
        <dbReference type="SAM" id="SignalP"/>
    </source>
</evidence>
<evidence type="ECO:0000313" key="4">
    <source>
        <dbReference type="Proteomes" id="UP001187343"/>
    </source>
</evidence>
<dbReference type="PROSITE" id="PS50004">
    <property type="entry name" value="C2"/>
    <property type="match status" value="2"/>
</dbReference>
<dbReference type="EMBL" id="JAUYZG010000012">
    <property type="protein sequence ID" value="KAK2892969.1"/>
    <property type="molecule type" value="Genomic_DNA"/>
</dbReference>
<dbReference type="AlphaFoldDB" id="A0AA88TWC9"/>
<dbReference type="Gene3D" id="2.60.40.150">
    <property type="entry name" value="C2 domain"/>
    <property type="match status" value="2"/>
</dbReference>
<dbReference type="GO" id="GO:0022829">
    <property type="term" value="F:wide pore channel activity"/>
    <property type="evidence" value="ECO:0007669"/>
    <property type="project" value="TreeGrafter"/>
</dbReference>
<feature type="chain" id="PRO_5041738180" description="C2 domain-containing protein" evidence="1">
    <location>
        <begin position="27"/>
        <end position="226"/>
    </location>
</feature>
<reference evidence="3" key="1">
    <citation type="submission" date="2023-08" db="EMBL/GenBank/DDBJ databases">
        <title>Chromosome-level Genome Assembly of mud carp (Cirrhinus molitorella).</title>
        <authorList>
            <person name="Liu H."/>
        </authorList>
    </citation>
    <scope>NUCLEOTIDE SEQUENCE</scope>
    <source>
        <strain evidence="3">Prfri</strain>
        <tissue evidence="3">Muscle</tissue>
    </source>
</reference>
<protein>
    <recommendedName>
        <fullName evidence="2">C2 domain-containing protein</fullName>
    </recommendedName>
</protein>
<name>A0AA88TWC9_9TELE</name>
<dbReference type="SUPFAM" id="SSF49562">
    <property type="entry name" value="C2 domain (Calcium/lipid-binding domain, CaLB)"/>
    <property type="match status" value="2"/>
</dbReference>
<evidence type="ECO:0000259" key="2">
    <source>
        <dbReference type="PROSITE" id="PS50004"/>
    </source>
</evidence>
<organism evidence="3 4">
    <name type="scientific">Cirrhinus molitorella</name>
    <name type="common">mud carp</name>
    <dbReference type="NCBI Taxonomy" id="172907"/>
    <lineage>
        <taxon>Eukaryota</taxon>
        <taxon>Metazoa</taxon>
        <taxon>Chordata</taxon>
        <taxon>Craniata</taxon>
        <taxon>Vertebrata</taxon>
        <taxon>Euteleostomi</taxon>
        <taxon>Actinopterygii</taxon>
        <taxon>Neopterygii</taxon>
        <taxon>Teleostei</taxon>
        <taxon>Ostariophysi</taxon>
        <taxon>Cypriniformes</taxon>
        <taxon>Cyprinidae</taxon>
        <taxon>Labeoninae</taxon>
        <taxon>Labeonini</taxon>
        <taxon>Cirrhinus</taxon>
    </lineage>
</organism>
<dbReference type="Proteomes" id="UP001187343">
    <property type="component" value="Unassembled WGS sequence"/>
</dbReference>
<dbReference type="InterPro" id="IPR052784">
    <property type="entry name" value="Perforin-1_pore-forming"/>
</dbReference>
<gene>
    <name evidence="3" type="ORF">Q8A67_012957</name>
</gene>
<dbReference type="CDD" id="cd00030">
    <property type="entry name" value="C2"/>
    <property type="match status" value="1"/>
</dbReference>
<dbReference type="PANTHER" id="PTHR46096">
    <property type="entry name" value="PERFORIN-1"/>
    <property type="match status" value="1"/>
</dbReference>
<feature type="domain" description="C2" evidence="2">
    <location>
        <begin position="130"/>
        <end position="226"/>
    </location>
</feature>
<accession>A0AA88TWC9</accession>
<dbReference type="Pfam" id="PF00168">
    <property type="entry name" value="C2"/>
    <property type="match status" value="2"/>
</dbReference>
<sequence length="226" mass="25272">MAVFDRLWLVSLTVVMLASQLDFANASVRVFGLHARDLTGDPPGNKPDPYVKVWCGSAFGGMTSFRKNNANPSWSVEFNFPNCNAKDILKFQVWDKDLNFDDHLGTFSIVTEHVFNVFLLTAMAVFDHLRLVSLVVLMLASQLDFSSAAVTLYDLHANNLSGDAAGNRPDPYLKIWCGGSYKETNFISNNANPQWSGSLIFSSCNQGDRLKIEVWDKDVKSYVFQL</sequence>
<dbReference type="SMART" id="SM00239">
    <property type="entry name" value="C2"/>
    <property type="match status" value="2"/>
</dbReference>
<feature type="domain" description="C2" evidence="2">
    <location>
        <begin position="8"/>
        <end position="127"/>
    </location>
</feature>
<proteinExistence type="predicted"/>
<dbReference type="GO" id="GO:0016020">
    <property type="term" value="C:membrane"/>
    <property type="evidence" value="ECO:0007669"/>
    <property type="project" value="TreeGrafter"/>
</dbReference>
<evidence type="ECO:0000313" key="3">
    <source>
        <dbReference type="EMBL" id="KAK2892969.1"/>
    </source>
</evidence>
<keyword evidence="4" id="KW-1185">Reference proteome</keyword>
<comment type="caution">
    <text evidence="3">The sequence shown here is derived from an EMBL/GenBank/DDBJ whole genome shotgun (WGS) entry which is preliminary data.</text>
</comment>
<dbReference type="PANTHER" id="PTHR46096:SF1">
    <property type="entry name" value="PERFORIN 1.5"/>
    <property type="match status" value="1"/>
</dbReference>
<dbReference type="GO" id="GO:0001771">
    <property type="term" value="P:immunological synapse formation"/>
    <property type="evidence" value="ECO:0007669"/>
    <property type="project" value="TreeGrafter"/>
</dbReference>
<dbReference type="InterPro" id="IPR000008">
    <property type="entry name" value="C2_dom"/>
</dbReference>
<keyword evidence="1" id="KW-0732">Signal</keyword>
<dbReference type="InterPro" id="IPR035892">
    <property type="entry name" value="C2_domain_sf"/>
</dbReference>